<protein>
    <submittedName>
        <fullName evidence="4">Glycosyl hydrolase 108 family protein</fullName>
    </submittedName>
</protein>
<dbReference type="InterPro" id="IPR008565">
    <property type="entry name" value="TtsA-like_GH18_dom"/>
</dbReference>
<evidence type="ECO:0000256" key="1">
    <source>
        <dbReference type="SAM" id="Phobius"/>
    </source>
</evidence>
<keyword evidence="4" id="KW-0378">Hydrolase</keyword>
<keyword evidence="5" id="KW-1185">Reference proteome</keyword>
<name>A0ABU3MBK3_9PROT</name>
<dbReference type="Pfam" id="PF09374">
    <property type="entry name" value="PG_binding_3"/>
    <property type="match status" value="1"/>
</dbReference>
<sequence length="394" mass="41086">MPLPHLPLAVALLPDIARRLATDSSGRLGNRISEAVTQATGAAEAQAAHAAVAADPGLAAGLRMRLAEVLLTHPPEGTVPSPASDANPAPGHLELPPLQPLPWGPALISSLVILAFLVVMVLLVSFNHAFPPETAALVNITVGTLGAAFASVVNFWIGSSQSAHEKDRLAGVLQRAQTAQAGAQVQSALSTLRDMAGAPAGAASLANLPRTAAPPDSAEARFDRCLAIVLQQEGGFVNDPQDPGGATNMGITRDVLSTFRDRAVSVDEVRDLSRAEAREIYRARYWTPMRCAELPPGVDLGVFDFGVNAGPSRAVKLLQKAVGVTADGSVGPITLAAARALEPERLIASFSEARLAYYRSLDGFSRFGRGWTSRTEAVRAAALRMAGTPSRAAA</sequence>
<dbReference type="SUPFAM" id="SSF53955">
    <property type="entry name" value="Lysozyme-like"/>
    <property type="match status" value="1"/>
</dbReference>
<dbReference type="GO" id="GO:0016787">
    <property type="term" value="F:hydrolase activity"/>
    <property type="evidence" value="ECO:0007669"/>
    <property type="project" value="UniProtKB-KW"/>
</dbReference>
<feature type="domain" description="Peptidoglycan binding" evidence="3">
    <location>
        <begin position="313"/>
        <end position="375"/>
    </location>
</feature>
<keyword evidence="1" id="KW-1133">Transmembrane helix</keyword>
<organism evidence="4 5">
    <name type="scientific">Roseomonas gilardii</name>
    <dbReference type="NCBI Taxonomy" id="257708"/>
    <lineage>
        <taxon>Bacteria</taxon>
        <taxon>Pseudomonadati</taxon>
        <taxon>Pseudomonadota</taxon>
        <taxon>Alphaproteobacteria</taxon>
        <taxon>Acetobacterales</taxon>
        <taxon>Roseomonadaceae</taxon>
        <taxon>Roseomonas</taxon>
    </lineage>
</organism>
<dbReference type="Proteomes" id="UP001258945">
    <property type="component" value="Unassembled WGS sequence"/>
</dbReference>
<keyword evidence="1" id="KW-0812">Transmembrane</keyword>
<gene>
    <name evidence="4" type="ORF">RQ831_04170</name>
</gene>
<keyword evidence="1" id="KW-0472">Membrane</keyword>
<evidence type="ECO:0000313" key="4">
    <source>
        <dbReference type="EMBL" id="MDT8330237.1"/>
    </source>
</evidence>
<comment type="caution">
    <text evidence="4">The sequence shown here is derived from an EMBL/GenBank/DDBJ whole genome shotgun (WGS) entry which is preliminary data.</text>
</comment>
<feature type="transmembrane region" description="Helical" evidence="1">
    <location>
        <begin position="103"/>
        <end position="124"/>
    </location>
</feature>
<dbReference type="RefSeq" id="WP_314280470.1">
    <property type="nucleotide sequence ID" value="NZ_JAVVDO010000004.1"/>
</dbReference>
<reference evidence="4 5" key="1">
    <citation type="journal article" date="2019" name="Microb. Pathog.">
        <title>Comparison of VITEK 2, MALDI-TOF MS, 16S rRNA gene sequencing, and whole-genome sequencing for identification of Roseomonas mucosa.</title>
        <authorList>
            <person name="Rudolph W.W."/>
            <person name="Gunzer F."/>
            <person name="Trauth M."/>
            <person name="Bunk B."/>
            <person name="Bigge R."/>
            <person name="Schrottner P."/>
        </authorList>
    </citation>
    <scope>NUCLEOTIDE SEQUENCE [LARGE SCALE GENOMIC DNA]</scope>
    <source>
        <strain evidence="4 5">DSM 103800</strain>
    </source>
</reference>
<dbReference type="Pfam" id="PF05838">
    <property type="entry name" value="Glyco_hydro_108"/>
    <property type="match status" value="1"/>
</dbReference>
<feature type="transmembrane region" description="Helical" evidence="1">
    <location>
        <begin position="136"/>
        <end position="157"/>
    </location>
</feature>
<dbReference type="Gene3D" id="1.20.141.10">
    <property type="entry name" value="Chitosanase, subunit A, domain 1"/>
    <property type="match status" value="1"/>
</dbReference>
<evidence type="ECO:0000259" key="2">
    <source>
        <dbReference type="Pfam" id="PF05838"/>
    </source>
</evidence>
<accession>A0ABU3MBK3</accession>
<dbReference type="EMBL" id="JAVVDO010000004">
    <property type="protein sequence ID" value="MDT8330237.1"/>
    <property type="molecule type" value="Genomic_DNA"/>
</dbReference>
<proteinExistence type="predicted"/>
<evidence type="ECO:0000259" key="3">
    <source>
        <dbReference type="Pfam" id="PF09374"/>
    </source>
</evidence>
<dbReference type="CDD" id="cd13926">
    <property type="entry name" value="N-acetylmuramidase_GH108"/>
    <property type="match status" value="1"/>
</dbReference>
<dbReference type="InterPro" id="IPR023346">
    <property type="entry name" value="Lysozyme-like_dom_sf"/>
</dbReference>
<feature type="domain" description="TtsA-like Glycoside hydrolase family 108" evidence="2">
    <location>
        <begin position="227"/>
        <end position="310"/>
    </location>
</feature>
<evidence type="ECO:0000313" key="5">
    <source>
        <dbReference type="Proteomes" id="UP001258945"/>
    </source>
</evidence>
<dbReference type="InterPro" id="IPR018537">
    <property type="entry name" value="Peptidoglycan-bd_3"/>
</dbReference>